<evidence type="ECO:0000313" key="1">
    <source>
        <dbReference type="EMBL" id="TGO66038.1"/>
    </source>
</evidence>
<dbReference type="AlphaFoldDB" id="A0A4Z1IX39"/>
<organism evidence="1 2">
    <name type="scientific">Botrytis elliptica</name>
    <dbReference type="NCBI Taxonomy" id="278938"/>
    <lineage>
        <taxon>Eukaryota</taxon>
        <taxon>Fungi</taxon>
        <taxon>Dikarya</taxon>
        <taxon>Ascomycota</taxon>
        <taxon>Pezizomycotina</taxon>
        <taxon>Leotiomycetes</taxon>
        <taxon>Helotiales</taxon>
        <taxon>Sclerotiniaceae</taxon>
        <taxon>Botrytis</taxon>
    </lineage>
</organism>
<proteinExistence type="predicted"/>
<comment type="caution">
    <text evidence="1">The sequence shown here is derived from an EMBL/GenBank/DDBJ whole genome shotgun (WGS) entry which is preliminary data.</text>
</comment>
<evidence type="ECO:0000313" key="2">
    <source>
        <dbReference type="Proteomes" id="UP000297229"/>
    </source>
</evidence>
<protein>
    <submittedName>
        <fullName evidence="1">Uncharacterized protein</fullName>
    </submittedName>
</protein>
<name>A0A4Z1IX39_9HELO</name>
<keyword evidence="2" id="KW-1185">Reference proteome</keyword>
<reference evidence="1 2" key="1">
    <citation type="submission" date="2017-12" db="EMBL/GenBank/DDBJ databases">
        <title>Comparative genomics of Botrytis spp.</title>
        <authorList>
            <person name="Valero-Jimenez C.A."/>
            <person name="Tapia P."/>
            <person name="Veloso J."/>
            <person name="Silva-Moreno E."/>
            <person name="Staats M."/>
            <person name="Valdes J.H."/>
            <person name="Van Kan J.A.L."/>
        </authorList>
    </citation>
    <scope>NUCLEOTIDE SEQUENCE [LARGE SCALE GENOMIC DNA]</scope>
    <source>
        <strain evidence="1 2">Be9601</strain>
    </source>
</reference>
<gene>
    <name evidence="1" type="ORF">BELL_0983g00040</name>
</gene>
<dbReference type="Proteomes" id="UP000297229">
    <property type="component" value="Unassembled WGS sequence"/>
</dbReference>
<dbReference type="EMBL" id="PQXM01000981">
    <property type="protein sequence ID" value="TGO66038.1"/>
    <property type="molecule type" value="Genomic_DNA"/>
</dbReference>
<sequence>MGWNRGGRERGSDNKKVHERDPWIKALNFGMKAVRLLLQTISTSPHLNLPHSPYHDLCANPLADFRTV</sequence>
<accession>A0A4Z1IX39</accession>